<evidence type="ECO:0000256" key="1">
    <source>
        <dbReference type="ARBA" id="ARBA00022448"/>
    </source>
</evidence>
<keyword evidence="4" id="KW-0677">Repeat</keyword>
<dbReference type="EMBL" id="CP007032">
    <property type="protein sequence ID" value="AHF07185.1"/>
    <property type="molecule type" value="Genomic_DNA"/>
</dbReference>
<dbReference type="Pfam" id="PF00037">
    <property type="entry name" value="Fer4"/>
    <property type="match status" value="1"/>
</dbReference>
<dbReference type="InterPro" id="IPR017896">
    <property type="entry name" value="4Fe4S_Fe-S-bd"/>
</dbReference>
<keyword evidence="10" id="KW-1185">Reference proteome</keyword>
<dbReference type="PROSITE" id="PS51318">
    <property type="entry name" value="TAT"/>
    <property type="match status" value="1"/>
</dbReference>
<dbReference type="Pfam" id="PF13247">
    <property type="entry name" value="Fer4_11"/>
    <property type="match status" value="1"/>
</dbReference>
<dbReference type="PROSITE" id="PS00198">
    <property type="entry name" value="4FE4S_FER_1"/>
    <property type="match status" value="1"/>
</dbReference>
<dbReference type="RefSeq" id="WP_006718774.1">
    <property type="nucleotide sequence ID" value="NZ_CP007032.1"/>
</dbReference>
<dbReference type="HOGENOM" id="CLU_043374_2_0_9"/>
<dbReference type="Proteomes" id="UP000010847">
    <property type="component" value="Chromosome"/>
</dbReference>
<feature type="domain" description="4Fe-4S ferredoxin-type" evidence="8">
    <location>
        <begin position="89"/>
        <end position="121"/>
    </location>
</feature>
<dbReference type="PANTHER" id="PTHR43177">
    <property type="entry name" value="PROTEIN NRFC"/>
    <property type="match status" value="1"/>
</dbReference>
<feature type="domain" description="4Fe-4S ferredoxin-type" evidence="8">
    <location>
        <begin position="53"/>
        <end position="81"/>
    </location>
</feature>
<name>W0E8M2_9FIRM</name>
<dbReference type="InterPro" id="IPR050954">
    <property type="entry name" value="ET_IronSulfur_Cluster-Binding"/>
</dbReference>
<evidence type="ECO:0000313" key="10">
    <source>
        <dbReference type="Proteomes" id="UP000010847"/>
    </source>
</evidence>
<evidence type="ECO:0000256" key="2">
    <source>
        <dbReference type="ARBA" id="ARBA00022485"/>
    </source>
</evidence>
<keyword evidence="2" id="KW-0004">4Fe-4S</keyword>
<dbReference type="PROSITE" id="PS51379">
    <property type="entry name" value="4FE4S_FER_2"/>
    <property type="match status" value="3"/>
</dbReference>
<evidence type="ECO:0000259" key="8">
    <source>
        <dbReference type="PROSITE" id="PS51379"/>
    </source>
</evidence>
<dbReference type="AlphaFoldDB" id="W0E8M2"/>
<evidence type="ECO:0000256" key="6">
    <source>
        <dbReference type="ARBA" id="ARBA00023004"/>
    </source>
</evidence>
<keyword evidence="7" id="KW-0411">Iron-sulfur</keyword>
<dbReference type="GO" id="GO:0046872">
    <property type="term" value="F:metal ion binding"/>
    <property type="evidence" value="ECO:0007669"/>
    <property type="project" value="UniProtKB-KW"/>
</dbReference>
<dbReference type="Gene3D" id="3.30.70.20">
    <property type="match status" value="2"/>
</dbReference>
<dbReference type="KEGG" id="dmt:DESME_09110"/>
<evidence type="ECO:0000256" key="7">
    <source>
        <dbReference type="ARBA" id="ARBA00023014"/>
    </source>
</evidence>
<keyword evidence="3" id="KW-0479">Metal-binding</keyword>
<dbReference type="OrthoDB" id="9810688at2"/>
<dbReference type="GO" id="GO:0051539">
    <property type="term" value="F:4 iron, 4 sulfur cluster binding"/>
    <property type="evidence" value="ECO:0007669"/>
    <property type="project" value="UniProtKB-KW"/>
</dbReference>
<gene>
    <name evidence="9" type="ORF">DESME_09110</name>
</gene>
<protein>
    <submittedName>
        <fullName evidence="9">Oxidoreductase</fullName>
    </submittedName>
</protein>
<keyword evidence="5" id="KW-0249">Electron transport</keyword>
<evidence type="ECO:0000313" key="9">
    <source>
        <dbReference type="EMBL" id="AHF07185.1"/>
    </source>
</evidence>
<dbReference type="PANTHER" id="PTHR43177:SF5">
    <property type="entry name" value="ANAEROBIC DIMETHYL SULFOXIDE REDUCTASE CHAIN B-RELATED"/>
    <property type="match status" value="1"/>
</dbReference>
<keyword evidence="1" id="KW-0813">Transport</keyword>
<feature type="domain" description="4Fe-4S ferredoxin-type" evidence="8">
    <location>
        <begin position="123"/>
        <end position="152"/>
    </location>
</feature>
<dbReference type="eggNOG" id="COG0437">
    <property type="taxonomic scope" value="Bacteria"/>
</dbReference>
<evidence type="ECO:0000256" key="3">
    <source>
        <dbReference type="ARBA" id="ARBA00022723"/>
    </source>
</evidence>
<evidence type="ECO:0000256" key="5">
    <source>
        <dbReference type="ARBA" id="ARBA00022982"/>
    </source>
</evidence>
<proteinExistence type="predicted"/>
<dbReference type="InterPro" id="IPR006311">
    <property type="entry name" value="TAT_signal"/>
</dbReference>
<keyword evidence="6" id="KW-0408">Iron</keyword>
<dbReference type="CDD" id="cd16371">
    <property type="entry name" value="DMSOR_beta_like"/>
    <property type="match status" value="1"/>
</dbReference>
<reference evidence="9 10" key="1">
    <citation type="submission" date="2013-12" db="EMBL/GenBank/DDBJ databases">
        <authorList>
            <consortium name="DOE Joint Genome Institute"/>
            <person name="Smidt H."/>
            <person name="Huntemann M."/>
            <person name="Han J."/>
            <person name="Chen A."/>
            <person name="Kyrpides N."/>
            <person name="Mavromatis K."/>
            <person name="Markowitz V."/>
            <person name="Palaniappan K."/>
            <person name="Ivanova N."/>
            <person name="Schaumberg A."/>
            <person name="Pati A."/>
            <person name="Liolios K."/>
            <person name="Nordberg H.P."/>
            <person name="Cantor M.N."/>
            <person name="Hua S.X."/>
            <person name="Woyke T."/>
        </authorList>
    </citation>
    <scope>NUCLEOTIDE SEQUENCE [LARGE SCALE GENOMIC DNA]</scope>
    <source>
        <strain evidence="10">DSM 15288</strain>
    </source>
</reference>
<dbReference type="SUPFAM" id="SSF54862">
    <property type="entry name" value="4Fe-4S ferredoxins"/>
    <property type="match status" value="1"/>
</dbReference>
<evidence type="ECO:0000256" key="4">
    <source>
        <dbReference type="ARBA" id="ARBA00022737"/>
    </source>
</evidence>
<dbReference type="STRING" id="871968.DESME_09110"/>
<sequence>MTRVRQIRLTRRNVIKASVLIGGALTLGIIPGKVAHADTEDTSKPDSEGKKQLGFMYDEGKCILCGACAQACKQTNQWEEGVKWRKLIIGDQHNLSMSCNHCEKPACVSVCPVGAYKKREKDGIVIHNKKRCVGCKYCLYACPYHAPQFGEESGAISKCHFCYNLQDQGEKPACVRACPVNALQYGELSELLKTPGAVRGQLEGLPSPTMTAPCLVIIPKNAVK</sequence>
<dbReference type="InterPro" id="IPR017900">
    <property type="entry name" value="4Fe4S_Fe_S_CS"/>
</dbReference>
<accession>W0E8M2</accession>
<organism evidence="9 10">
    <name type="scientific">Desulfitobacterium metallireducens DSM 15288</name>
    <dbReference type="NCBI Taxonomy" id="871968"/>
    <lineage>
        <taxon>Bacteria</taxon>
        <taxon>Bacillati</taxon>
        <taxon>Bacillota</taxon>
        <taxon>Clostridia</taxon>
        <taxon>Eubacteriales</taxon>
        <taxon>Desulfitobacteriaceae</taxon>
        <taxon>Desulfitobacterium</taxon>
    </lineage>
</organism>